<dbReference type="InterPro" id="IPR004942">
    <property type="entry name" value="Roadblock/LAMTOR2_dom"/>
</dbReference>
<gene>
    <name evidence="3" type="ORF">OHA22_44535</name>
</gene>
<proteinExistence type="predicted"/>
<dbReference type="SMART" id="SM00960">
    <property type="entry name" value="Robl_LC7"/>
    <property type="match status" value="1"/>
</dbReference>
<dbReference type="EMBL" id="CP108222">
    <property type="protein sequence ID" value="WTT22105.1"/>
    <property type="molecule type" value="Genomic_DNA"/>
</dbReference>
<feature type="domain" description="Roadblock/LAMTOR2" evidence="2">
    <location>
        <begin position="26"/>
        <end position="131"/>
    </location>
</feature>
<dbReference type="Gene3D" id="3.30.450.30">
    <property type="entry name" value="Dynein light chain 2a, cytoplasmic"/>
    <property type="match status" value="1"/>
</dbReference>
<sequence>MTLDTPQPHDATDASSNPADVRQKLADQLRGFVEKVPGVRHALLISRDALPLVDSGIHRDYAHKWAATLGSLASLSENIPGPEGHKSPLQQVLIERADGIILVCIAGTSAAFPNQPGTKQGKVDTVLGVIAEPQASVGTIGWEMGQLVDRFAEYMVEPARTA</sequence>
<dbReference type="AlphaFoldDB" id="A0AAU2ACY9"/>
<dbReference type="Pfam" id="PF03259">
    <property type="entry name" value="Robl_LC7"/>
    <property type="match status" value="1"/>
</dbReference>
<evidence type="ECO:0000259" key="2">
    <source>
        <dbReference type="SMART" id="SM00960"/>
    </source>
</evidence>
<organism evidence="3">
    <name type="scientific">Streptomyces sp. NBC_00093</name>
    <dbReference type="NCBI Taxonomy" id="2975649"/>
    <lineage>
        <taxon>Bacteria</taxon>
        <taxon>Bacillati</taxon>
        <taxon>Actinomycetota</taxon>
        <taxon>Actinomycetes</taxon>
        <taxon>Kitasatosporales</taxon>
        <taxon>Streptomycetaceae</taxon>
        <taxon>Streptomyces</taxon>
    </lineage>
</organism>
<evidence type="ECO:0000256" key="1">
    <source>
        <dbReference type="SAM" id="MobiDB-lite"/>
    </source>
</evidence>
<feature type="region of interest" description="Disordered" evidence="1">
    <location>
        <begin position="1"/>
        <end position="20"/>
    </location>
</feature>
<name>A0AAU2ACY9_9ACTN</name>
<protein>
    <submittedName>
        <fullName evidence="3">Roadblock/LC7 domain-containing protein</fullName>
    </submittedName>
</protein>
<dbReference type="PANTHER" id="PTHR36222">
    <property type="entry name" value="SERINE PROTEASE INHIBITOR RV3364C"/>
    <property type="match status" value="1"/>
</dbReference>
<dbReference type="SUPFAM" id="SSF103196">
    <property type="entry name" value="Roadblock/LC7 domain"/>
    <property type="match status" value="1"/>
</dbReference>
<dbReference type="InterPro" id="IPR053141">
    <property type="entry name" value="Mycobact_SerProt_Inhib_Rv3364c"/>
</dbReference>
<evidence type="ECO:0000313" key="3">
    <source>
        <dbReference type="EMBL" id="WTT22105.1"/>
    </source>
</evidence>
<accession>A0AAU2ACY9</accession>
<dbReference type="PANTHER" id="PTHR36222:SF1">
    <property type="entry name" value="SERINE PROTEASE INHIBITOR RV3364C"/>
    <property type="match status" value="1"/>
</dbReference>
<reference evidence="3" key="1">
    <citation type="submission" date="2022-10" db="EMBL/GenBank/DDBJ databases">
        <title>The complete genomes of actinobacterial strains from the NBC collection.</title>
        <authorList>
            <person name="Joergensen T.S."/>
            <person name="Alvarez Arevalo M."/>
            <person name="Sterndorff E.B."/>
            <person name="Faurdal D."/>
            <person name="Vuksanovic O."/>
            <person name="Mourched A.-S."/>
            <person name="Charusanti P."/>
            <person name="Shaw S."/>
            <person name="Blin K."/>
            <person name="Weber T."/>
        </authorList>
    </citation>
    <scope>NUCLEOTIDE SEQUENCE</scope>
    <source>
        <strain evidence="3">NBC_00093</strain>
    </source>
</reference>